<dbReference type="GO" id="GO:0000155">
    <property type="term" value="F:phosphorelay sensor kinase activity"/>
    <property type="evidence" value="ECO:0007669"/>
    <property type="project" value="InterPro"/>
</dbReference>
<keyword evidence="10" id="KW-0175">Coiled coil</keyword>
<evidence type="ECO:0000256" key="10">
    <source>
        <dbReference type="SAM" id="Coils"/>
    </source>
</evidence>
<evidence type="ECO:0000256" key="11">
    <source>
        <dbReference type="SAM" id="Phobius"/>
    </source>
</evidence>
<evidence type="ECO:0000313" key="13">
    <source>
        <dbReference type="EMBL" id="UYG97619.1"/>
    </source>
</evidence>
<feature type="transmembrane region" description="Helical" evidence="11">
    <location>
        <begin position="254"/>
        <end position="273"/>
    </location>
</feature>
<evidence type="ECO:0000256" key="7">
    <source>
        <dbReference type="ARBA" id="ARBA00022777"/>
    </source>
</evidence>
<feature type="transmembrane region" description="Helical" evidence="11">
    <location>
        <begin position="12"/>
        <end position="33"/>
    </location>
</feature>
<keyword evidence="11" id="KW-1133">Transmembrane helix</keyword>
<evidence type="ECO:0000256" key="8">
    <source>
        <dbReference type="ARBA" id="ARBA00022840"/>
    </source>
</evidence>
<name>A0AA46Q610_CYTFI</name>
<keyword evidence="6" id="KW-0547">Nucleotide-binding</keyword>
<evidence type="ECO:0000313" key="14">
    <source>
        <dbReference type="Proteomes" id="UP001163104"/>
    </source>
</evidence>
<evidence type="ECO:0000259" key="12">
    <source>
        <dbReference type="PROSITE" id="PS50109"/>
    </source>
</evidence>
<dbReference type="SUPFAM" id="SSF47384">
    <property type="entry name" value="Homodimeric domain of signal transducing histidine kinase"/>
    <property type="match status" value="1"/>
</dbReference>
<dbReference type="Proteomes" id="UP001163104">
    <property type="component" value="Chromosome"/>
</dbReference>
<dbReference type="PANTHER" id="PTHR42878">
    <property type="entry name" value="TWO-COMPONENT HISTIDINE KINASE"/>
    <property type="match status" value="1"/>
</dbReference>
<dbReference type="InterPro" id="IPR003661">
    <property type="entry name" value="HisK_dim/P_dom"/>
</dbReference>
<dbReference type="SMART" id="SM00387">
    <property type="entry name" value="HATPase_c"/>
    <property type="match status" value="1"/>
</dbReference>
<organism evidence="13 14">
    <name type="scientific">Cytobacillus firmus</name>
    <name type="common">Bacillus firmus</name>
    <dbReference type="NCBI Taxonomy" id="1399"/>
    <lineage>
        <taxon>Bacteria</taxon>
        <taxon>Bacillati</taxon>
        <taxon>Bacillota</taxon>
        <taxon>Bacilli</taxon>
        <taxon>Bacillales</taxon>
        <taxon>Bacillaceae</taxon>
        <taxon>Cytobacillus</taxon>
    </lineage>
</organism>
<feature type="coiled-coil region" evidence="10">
    <location>
        <begin position="321"/>
        <end position="348"/>
    </location>
</feature>
<dbReference type="Gene3D" id="1.10.287.130">
    <property type="match status" value="1"/>
</dbReference>
<dbReference type="RefSeq" id="WP_263600033.1">
    <property type="nucleotide sequence ID" value="NZ_CP084990.1"/>
</dbReference>
<dbReference type="GO" id="GO:0007234">
    <property type="term" value="P:osmosensory signaling via phosphorelay pathway"/>
    <property type="evidence" value="ECO:0007669"/>
    <property type="project" value="TreeGrafter"/>
</dbReference>
<keyword evidence="5" id="KW-0808">Transferase</keyword>
<dbReference type="InterPro" id="IPR050351">
    <property type="entry name" value="BphY/WalK/GraS-like"/>
</dbReference>
<dbReference type="InterPro" id="IPR004358">
    <property type="entry name" value="Sig_transdc_His_kin-like_C"/>
</dbReference>
<dbReference type="FunFam" id="3.30.565.10:FF:000006">
    <property type="entry name" value="Sensor histidine kinase WalK"/>
    <property type="match status" value="1"/>
</dbReference>
<dbReference type="InterPro" id="IPR036097">
    <property type="entry name" value="HisK_dim/P_sf"/>
</dbReference>
<dbReference type="SMART" id="SM00388">
    <property type="entry name" value="HisKA"/>
    <property type="match status" value="1"/>
</dbReference>
<dbReference type="GO" id="GO:0000156">
    <property type="term" value="F:phosphorelay response regulator activity"/>
    <property type="evidence" value="ECO:0007669"/>
    <property type="project" value="TreeGrafter"/>
</dbReference>
<dbReference type="PANTHER" id="PTHR42878:SF12">
    <property type="entry name" value="SENSOR HISTIDINE KINASE YCBM"/>
    <property type="match status" value="1"/>
</dbReference>
<dbReference type="GO" id="GO:0005886">
    <property type="term" value="C:plasma membrane"/>
    <property type="evidence" value="ECO:0007669"/>
    <property type="project" value="UniProtKB-SubCell"/>
</dbReference>
<evidence type="ECO:0000256" key="6">
    <source>
        <dbReference type="ARBA" id="ARBA00022741"/>
    </source>
</evidence>
<comment type="subcellular location">
    <subcellularLocation>
        <location evidence="2">Cell membrane</location>
        <topology evidence="2">Multi-pass membrane protein</topology>
    </subcellularLocation>
</comment>
<keyword evidence="8" id="KW-0067">ATP-binding</keyword>
<dbReference type="Pfam" id="PF00512">
    <property type="entry name" value="HisKA"/>
    <property type="match status" value="1"/>
</dbReference>
<proteinExistence type="predicted"/>
<dbReference type="InterPro" id="IPR036890">
    <property type="entry name" value="HATPase_C_sf"/>
</dbReference>
<reference evidence="13" key="1">
    <citation type="submission" date="2022-10" db="EMBL/GenBank/DDBJ databases">
        <title>Mechanism of multi-heavy metal repair in Cytobacillus Firmus M7.</title>
        <authorList>
            <person name="Li X."/>
            <person name="Yu C."/>
        </authorList>
    </citation>
    <scope>NUCLEOTIDE SEQUENCE</scope>
    <source>
        <strain evidence="13">M7</strain>
    </source>
</reference>
<dbReference type="EC" id="2.7.13.3" evidence="3"/>
<protein>
    <recommendedName>
        <fullName evidence="3">histidine kinase</fullName>
        <ecNumber evidence="3">2.7.13.3</ecNumber>
    </recommendedName>
</protein>
<keyword evidence="11" id="KW-0812">Transmembrane</keyword>
<sequence>MNIHRRFIFQFFGQLITVFVLFFIILIAFWAFLGFSMMDFESKQDLSNAEDYFMSDHVTFKNGKAVFKEELKILAKEQKGWLLAINENGEVLGHFNVPGNPPVTFKESEIAAMIYGRDSDLSQYTYWKIGDESHFVLFGRIQMASKLLEQISPAVDWNLKKLNLPEKVQNELAKRNGWVQLIGADGNVADDFGVRNQQTHYSVKELLAKQDTERSSTALHFDPDTAQAILVGVPADEKGSTLEKSLFESLNKSLIIIFIMAFLLLLGGTLWYARKFGVPLLTLMKWIQNLGNGVYQEPGDVHGRPATRTKKGKLKRKFLLYKELIATLAQLTETLKETEKQQRIMAQTREEWISGLSHDLKTPLSSISGYAQMLASPDYSWSEKETREFSGIMSEKSDYMMDLLEDLTLTYRLRNRALPIAKVPTNINEFIRRIIIQYINDPVNQDKTFNFIPHPESITAPIDAKWFQRILDNILANAIKYNPAGTAITVTLSSIEEHLLVVKIEDNGIGMDSITLGKLFSRYYRGTHTGETGSGTGLGMAIAKQLVQLHGGSINVQSEPQNGTIIRIILPAS</sequence>
<dbReference type="InterPro" id="IPR003594">
    <property type="entry name" value="HATPase_dom"/>
</dbReference>
<keyword evidence="4" id="KW-0597">Phosphoprotein</keyword>
<dbReference type="SUPFAM" id="SSF55874">
    <property type="entry name" value="ATPase domain of HSP90 chaperone/DNA topoisomerase II/histidine kinase"/>
    <property type="match status" value="1"/>
</dbReference>
<evidence type="ECO:0000256" key="3">
    <source>
        <dbReference type="ARBA" id="ARBA00012438"/>
    </source>
</evidence>
<dbReference type="CDD" id="cd00075">
    <property type="entry name" value="HATPase"/>
    <property type="match status" value="1"/>
</dbReference>
<dbReference type="PROSITE" id="PS50109">
    <property type="entry name" value="HIS_KIN"/>
    <property type="match status" value="1"/>
</dbReference>
<keyword evidence="11" id="KW-0472">Membrane</keyword>
<gene>
    <name evidence="13" type="ORF">OD459_11610</name>
</gene>
<dbReference type="GO" id="GO:0005524">
    <property type="term" value="F:ATP binding"/>
    <property type="evidence" value="ECO:0007669"/>
    <property type="project" value="UniProtKB-KW"/>
</dbReference>
<keyword evidence="7 13" id="KW-0418">Kinase</keyword>
<evidence type="ECO:0000256" key="1">
    <source>
        <dbReference type="ARBA" id="ARBA00000085"/>
    </source>
</evidence>
<dbReference type="EMBL" id="CP107027">
    <property type="protein sequence ID" value="UYG97619.1"/>
    <property type="molecule type" value="Genomic_DNA"/>
</dbReference>
<dbReference type="CDD" id="cd00082">
    <property type="entry name" value="HisKA"/>
    <property type="match status" value="1"/>
</dbReference>
<keyword evidence="9" id="KW-0902">Two-component regulatory system</keyword>
<feature type="domain" description="Histidine kinase" evidence="12">
    <location>
        <begin position="355"/>
        <end position="573"/>
    </location>
</feature>
<dbReference type="InterPro" id="IPR005467">
    <property type="entry name" value="His_kinase_dom"/>
</dbReference>
<comment type="catalytic activity">
    <reaction evidence="1">
        <text>ATP + protein L-histidine = ADP + protein N-phospho-L-histidine.</text>
        <dbReference type="EC" id="2.7.13.3"/>
    </reaction>
</comment>
<evidence type="ECO:0000256" key="2">
    <source>
        <dbReference type="ARBA" id="ARBA00004651"/>
    </source>
</evidence>
<dbReference type="GO" id="GO:0030295">
    <property type="term" value="F:protein kinase activator activity"/>
    <property type="evidence" value="ECO:0007669"/>
    <property type="project" value="TreeGrafter"/>
</dbReference>
<evidence type="ECO:0000256" key="4">
    <source>
        <dbReference type="ARBA" id="ARBA00022553"/>
    </source>
</evidence>
<evidence type="ECO:0000256" key="9">
    <source>
        <dbReference type="ARBA" id="ARBA00023012"/>
    </source>
</evidence>
<dbReference type="Pfam" id="PF02518">
    <property type="entry name" value="HATPase_c"/>
    <property type="match status" value="1"/>
</dbReference>
<evidence type="ECO:0000256" key="5">
    <source>
        <dbReference type="ARBA" id="ARBA00022679"/>
    </source>
</evidence>
<dbReference type="PRINTS" id="PR00344">
    <property type="entry name" value="BCTRLSENSOR"/>
</dbReference>
<accession>A0AA46Q610</accession>
<dbReference type="AlphaFoldDB" id="A0AA46Q610"/>
<dbReference type="Gene3D" id="3.30.565.10">
    <property type="entry name" value="Histidine kinase-like ATPase, C-terminal domain"/>
    <property type="match status" value="1"/>
</dbReference>